<dbReference type="EMBL" id="UARK01000036">
    <property type="protein sequence ID" value="SPW34417.1"/>
    <property type="molecule type" value="Genomic_DNA"/>
</dbReference>
<dbReference type="AlphaFoldDB" id="A0A6G9D543"/>
<evidence type="ECO:0000256" key="1">
    <source>
        <dbReference type="SAM" id="SignalP"/>
    </source>
</evidence>
<evidence type="ECO:0000313" key="2">
    <source>
        <dbReference type="EMBL" id="SPW34417.1"/>
    </source>
</evidence>
<evidence type="ECO:0008006" key="4">
    <source>
        <dbReference type="Google" id="ProtNLM"/>
    </source>
</evidence>
<dbReference type="GeneID" id="84575337"/>
<organism evidence="2 3">
    <name type="scientific">Corynebacterium matruchotii</name>
    <dbReference type="NCBI Taxonomy" id="43768"/>
    <lineage>
        <taxon>Bacteria</taxon>
        <taxon>Bacillati</taxon>
        <taxon>Actinomycetota</taxon>
        <taxon>Actinomycetes</taxon>
        <taxon>Mycobacteriales</taxon>
        <taxon>Corynebacteriaceae</taxon>
        <taxon>Corynebacterium</taxon>
    </lineage>
</organism>
<sequence>MREPFRLVCAAIIGSAMAFFGLAGVAIATPANTLDSNVAESDLYLTFRGTVKVKCPVVNLRNEATGESR</sequence>
<dbReference type="RefSeq" id="WP_162019718.1">
    <property type="nucleotide sequence ID" value="NZ_CP050134.2"/>
</dbReference>
<gene>
    <name evidence="2" type="ORF">NCTC10254_02575</name>
</gene>
<evidence type="ECO:0000313" key="3">
    <source>
        <dbReference type="Proteomes" id="UP000249886"/>
    </source>
</evidence>
<feature type="chain" id="PRO_5043215271" description="Secreted protein" evidence="1">
    <location>
        <begin position="29"/>
        <end position="69"/>
    </location>
</feature>
<reference evidence="2 3" key="1">
    <citation type="submission" date="2018-06" db="EMBL/GenBank/DDBJ databases">
        <authorList>
            <consortium name="Pathogen Informatics"/>
            <person name="Doyle S."/>
        </authorList>
    </citation>
    <scope>NUCLEOTIDE SEQUENCE [LARGE SCALE GENOMIC DNA]</scope>
    <source>
        <strain evidence="2 3">NCTC10254</strain>
    </source>
</reference>
<feature type="signal peptide" evidence="1">
    <location>
        <begin position="1"/>
        <end position="28"/>
    </location>
</feature>
<proteinExistence type="predicted"/>
<comment type="caution">
    <text evidence="2">The sequence shown here is derived from an EMBL/GenBank/DDBJ whole genome shotgun (WGS) entry which is preliminary data.</text>
</comment>
<dbReference type="Proteomes" id="UP000249886">
    <property type="component" value="Unassembled WGS sequence"/>
</dbReference>
<keyword evidence="1" id="KW-0732">Signal</keyword>
<name>A0A6G9D543_9CORY</name>
<protein>
    <recommendedName>
        <fullName evidence="4">Secreted protein</fullName>
    </recommendedName>
</protein>
<accession>A0A6G9D543</accession>